<evidence type="ECO:0000313" key="7">
    <source>
        <dbReference type="EMBL" id="GKK03652.1"/>
    </source>
</evidence>
<dbReference type="EMBL" id="BQTA01000027">
    <property type="protein sequence ID" value="GKK03652.1"/>
    <property type="molecule type" value="Genomic_DNA"/>
</dbReference>
<sequence length="411" mass="46757">MKYDFDEVVDRTGTDSLTVDGWREYMFGDHESPLPEVPATGFINLWVADMAFPTPDPVLEAIRSRLDKKILGYTRVYDRDYYDIFGAWCERNYGYRFPEESIVFSPGIIPALNRLVPLLTHEEDSILILTPSYAPFKKAGEYSGRRVVDCPLSNNEGEWAVDFEAMEQTLCDYQLRIKAFFLCNPHNPTGRVWRRDELQKMIALCIKHDVWVISDEIHCDLSRSGVTHIPAASVFPENHKIITCMSTSKTFNLAGNLLANIMIPDASVRAEWLRLHDDFISPLSLVANKAAWSECDEWLTQLRLYIDENFRFLQDYLRTYHPLARFIIPEGTYLAWIDISPLLDVSNQEEVTLFFARHAGVLLEGGQMFVSNGDGYIRLNLACPRAVLAEGLSRISNALSASSTGTITTTM</sequence>
<reference evidence="7" key="1">
    <citation type="journal article" date="2022" name="J. Appl. Microbiol.">
        <title>PCR-based ORF typing of Klebsiella pneumoniae for rapid identification of global clones and transmission events.</title>
        <authorList>
            <person name="Nonogaki R."/>
            <person name="Iijima A."/>
            <person name="Kawamura K."/>
            <person name="Kayama S."/>
            <person name="Sugai M."/>
            <person name="Yagi T."/>
            <person name="Arakawa Y."/>
            <person name="Doi Y."/>
            <person name="Suzuki M."/>
        </authorList>
    </citation>
    <scope>NUCLEOTIDE SEQUENCE</scope>
    <source>
        <strain evidence="7">NUKP-37</strain>
    </source>
</reference>
<comment type="similarity">
    <text evidence="5">Belongs to the class-II pyridoxal-phosphate-dependent aminotransferase family. MalY/PatB cystathionine beta-lyase subfamily.</text>
</comment>
<evidence type="ECO:0000256" key="1">
    <source>
        <dbReference type="ARBA" id="ARBA00001933"/>
    </source>
</evidence>
<dbReference type="Gene3D" id="3.90.1150.10">
    <property type="entry name" value="Aspartate Aminotransferase, domain 1"/>
    <property type="match status" value="1"/>
</dbReference>
<accession>A0A9P3UHF2</accession>
<dbReference type="Gene3D" id="3.40.640.10">
    <property type="entry name" value="Type I PLP-dependent aspartate aminotransferase-like (Major domain)"/>
    <property type="match status" value="1"/>
</dbReference>
<organism evidence="7 8">
    <name type="scientific">Klebsiella variicola</name>
    <dbReference type="NCBI Taxonomy" id="244366"/>
    <lineage>
        <taxon>Bacteria</taxon>
        <taxon>Pseudomonadati</taxon>
        <taxon>Pseudomonadota</taxon>
        <taxon>Gammaproteobacteria</taxon>
        <taxon>Enterobacterales</taxon>
        <taxon>Enterobacteriaceae</taxon>
        <taxon>Klebsiella/Raoultella group</taxon>
        <taxon>Klebsiella</taxon>
        <taxon>Klebsiella pneumoniae complex</taxon>
    </lineage>
</organism>
<dbReference type="CDD" id="cd00609">
    <property type="entry name" value="AAT_like"/>
    <property type="match status" value="1"/>
</dbReference>
<gene>
    <name evidence="7" type="ORF">NUKP37_50250</name>
</gene>
<dbReference type="InterPro" id="IPR015422">
    <property type="entry name" value="PyrdxlP-dep_Trfase_small"/>
</dbReference>
<evidence type="ECO:0000256" key="2">
    <source>
        <dbReference type="ARBA" id="ARBA00012224"/>
    </source>
</evidence>
<evidence type="ECO:0000256" key="4">
    <source>
        <dbReference type="ARBA" id="ARBA00023239"/>
    </source>
</evidence>
<feature type="domain" description="Aminotransferase class I/classII large" evidence="6">
    <location>
        <begin position="43"/>
        <end position="395"/>
    </location>
</feature>
<keyword evidence="4" id="KW-0456">Lyase</keyword>
<dbReference type="EC" id="4.4.1.13" evidence="2"/>
<dbReference type="RefSeq" id="WP_007374398.1">
    <property type="nucleotide sequence ID" value="NZ_BQTA01000027.1"/>
</dbReference>
<dbReference type="NCBIfam" id="TIGR04350">
    <property type="entry name" value="C_S_lyase_PatB"/>
    <property type="match status" value="1"/>
</dbReference>
<dbReference type="InterPro" id="IPR015421">
    <property type="entry name" value="PyrdxlP-dep_Trfase_major"/>
</dbReference>
<dbReference type="Proteomes" id="UP001060507">
    <property type="component" value="Unassembled WGS sequence"/>
</dbReference>
<dbReference type="PANTHER" id="PTHR43525:SF1">
    <property type="entry name" value="PROTEIN MALY"/>
    <property type="match status" value="1"/>
</dbReference>
<comment type="cofactor">
    <cofactor evidence="1">
        <name>pyridoxal 5'-phosphate</name>
        <dbReference type="ChEBI" id="CHEBI:597326"/>
    </cofactor>
</comment>
<dbReference type="InterPro" id="IPR015424">
    <property type="entry name" value="PyrdxlP-dep_Trfase"/>
</dbReference>
<dbReference type="GO" id="GO:0030170">
    <property type="term" value="F:pyridoxal phosphate binding"/>
    <property type="evidence" value="ECO:0007669"/>
    <property type="project" value="InterPro"/>
</dbReference>
<dbReference type="SUPFAM" id="SSF53383">
    <property type="entry name" value="PLP-dependent transferases"/>
    <property type="match status" value="1"/>
</dbReference>
<dbReference type="InterPro" id="IPR051798">
    <property type="entry name" value="Class-II_PLP-Dep_Aminotrans"/>
</dbReference>
<dbReference type="Pfam" id="PF00155">
    <property type="entry name" value="Aminotran_1_2"/>
    <property type="match status" value="1"/>
</dbReference>
<keyword evidence="3" id="KW-0663">Pyridoxal phosphate</keyword>
<dbReference type="InterPro" id="IPR027619">
    <property type="entry name" value="C-S_lyase_PatB-like"/>
</dbReference>
<name>A0A9P3UHF2_KLEVA</name>
<comment type="caution">
    <text evidence="7">The sequence shown here is derived from an EMBL/GenBank/DDBJ whole genome shotgun (WGS) entry which is preliminary data.</text>
</comment>
<evidence type="ECO:0000256" key="5">
    <source>
        <dbReference type="ARBA" id="ARBA00037974"/>
    </source>
</evidence>
<evidence type="ECO:0000256" key="3">
    <source>
        <dbReference type="ARBA" id="ARBA00022898"/>
    </source>
</evidence>
<dbReference type="AlphaFoldDB" id="A0A9P3UHF2"/>
<proteinExistence type="inferred from homology"/>
<dbReference type="PANTHER" id="PTHR43525">
    <property type="entry name" value="PROTEIN MALY"/>
    <property type="match status" value="1"/>
</dbReference>
<evidence type="ECO:0000259" key="6">
    <source>
        <dbReference type="Pfam" id="PF00155"/>
    </source>
</evidence>
<evidence type="ECO:0000313" key="8">
    <source>
        <dbReference type="Proteomes" id="UP001060507"/>
    </source>
</evidence>
<dbReference type="InterPro" id="IPR004839">
    <property type="entry name" value="Aminotransferase_I/II_large"/>
</dbReference>
<dbReference type="GO" id="GO:0047804">
    <property type="term" value="F:cysteine-S-conjugate beta-lyase activity"/>
    <property type="evidence" value="ECO:0007669"/>
    <property type="project" value="UniProtKB-EC"/>
</dbReference>
<protein>
    <recommendedName>
        <fullName evidence="2">cysteine-S-conjugate beta-lyase</fullName>
        <ecNumber evidence="2">4.4.1.13</ecNumber>
    </recommendedName>
</protein>